<dbReference type="PANTHER" id="PTHR36170:SF1">
    <property type="entry name" value="CENTROSOMAL PROTEIN OF 89 KDA"/>
    <property type="match status" value="1"/>
</dbReference>
<evidence type="ECO:0000313" key="3">
    <source>
        <dbReference type="EMBL" id="CAK1543365.1"/>
    </source>
</evidence>
<sequence>MEELSHTAQPSSRRGSREVKTNERQKRTFSGLFTERTRHFDVTPDRHCARQDILNSVIKRTQSIMDQVDSNPLYEDPRDVINKKPVKPPRKHNIQAVALTSPHTKEESSKDHRRKLSQKYESLITALMEKCEENLAMIAEKDSHISKLKEKLKAILGYNRLFADENDRLKNEYDTLVKYVEECKKVIREERARTVILEKKCKQLEDKVKQYEMPDKEHPEHAIPLVEVCMSCSSRQIVLNHSREHNSRLHKDLQAMKDVLYRLNVQLSRYQEKLRSNQNITTDCNDMTTKDKYETFDSLITTNFAQKHDDEKEGSQTKNPDDVNTSRFVDLSGLLSAQALAPLFDAYQENLQEKDNLILDYEKQFESMNKKSKQIVTENKSLLEKLSNLETELAGVRQSYKKVMVEKETGDIERASLLDRAERAESKLKEVYELYEDKMAAMMRDYETVHREYFTVKTALEASTGKMAQLDVLRARTVPADLHERRLEDCKRLLEELKHQYSMDSERKNEQIKKLQEDLSLGEERCSKVCQQLETAQDELKAALKNVKLYRRAAVVFRKRAHSASARAVRAKRCRKDAQNEPLKQALAALEKIKTEIKVVKARAYTSLEELERRIVSQERRATHAQAEYKRSLERASLALQHKEEIIRSLIDKVADVEEVRLSQTNAHRLQGIVTSSSDSSKTHDEPKEEQKIKLVPGPGGYFKEEGRKKKNADLGI</sequence>
<feature type="region of interest" description="Disordered" evidence="2">
    <location>
        <begin position="671"/>
        <end position="717"/>
    </location>
</feature>
<feature type="coiled-coil region" evidence="1">
    <location>
        <begin position="583"/>
        <end position="628"/>
    </location>
</feature>
<feature type="region of interest" description="Disordered" evidence="2">
    <location>
        <begin position="68"/>
        <end position="115"/>
    </location>
</feature>
<dbReference type="GO" id="GO:0060271">
    <property type="term" value="P:cilium assembly"/>
    <property type="evidence" value="ECO:0007669"/>
    <property type="project" value="InterPro"/>
</dbReference>
<accession>A0AAV1J1R0</accession>
<dbReference type="Proteomes" id="UP001497472">
    <property type="component" value="Unassembled WGS sequence"/>
</dbReference>
<gene>
    <name evidence="3" type="ORF">LNINA_LOCUS3185</name>
</gene>
<reference evidence="3 4" key="1">
    <citation type="submission" date="2023-11" db="EMBL/GenBank/DDBJ databases">
        <authorList>
            <person name="Okamura Y."/>
        </authorList>
    </citation>
    <scope>NUCLEOTIDE SEQUENCE [LARGE SCALE GENOMIC DNA]</scope>
</reference>
<feature type="compositionally biased region" description="Basic residues" evidence="2">
    <location>
        <begin position="84"/>
        <end position="93"/>
    </location>
</feature>
<feature type="coiled-coil region" evidence="1">
    <location>
        <begin position="344"/>
        <end position="438"/>
    </location>
</feature>
<feature type="compositionally biased region" description="Basic and acidic residues" evidence="2">
    <location>
        <begin position="15"/>
        <end position="26"/>
    </location>
</feature>
<protein>
    <recommendedName>
        <fullName evidence="5">Protein Cep89 homolog</fullName>
    </recommendedName>
</protein>
<keyword evidence="1" id="KW-0175">Coiled coil</keyword>
<evidence type="ECO:0008006" key="5">
    <source>
        <dbReference type="Google" id="ProtNLM"/>
    </source>
</evidence>
<dbReference type="GO" id="GO:0007005">
    <property type="term" value="P:mitochondrion organization"/>
    <property type="evidence" value="ECO:0007669"/>
    <property type="project" value="InterPro"/>
</dbReference>
<dbReference type="EMBL" id="CAVLEF010000004">
    <property type="protein sequence ID" value="CAK1543365.1"/>
    <property type="molecule type" value="Genomic_DNA"/>
</dbReference>
<feature type="region of interest" description="Disordered" evidence="2">
    <location>
        <begin position="1"/>
        <end position="32"/>
    </location>
</feature>
<dbReference type="InterPro" id="IPR033545">
    <property type="entry name" value="CEP89"/>
</dbReference>
<feature type="compositionally biased region" description="Polar residues" evidence="2">
    <location>
        <begin position="671"/>
        <end position="680"/>
    </location>
</feature>
<name>A0AAV1J1R0_9NEOP</name>
<dbReference type="GO" id="GO:0045202">
    <property type="term" value="C:synapse"/>
    <property type="evidence" value="ECO:0007669"/>
    <property type="project" value="GOC"/>
</dbReference>
<dbReference type="AlphaFoldDB" id="A0AAV1J1R0"/>
<evidence type="ECO:0000256" key="1">
    <source>
        <dbReference type="SAM" id="Coils"/>
    </source>
</evidence>
<dbReference type="GO" id="GO:0005814">
    <property type="term" value="C:centriole"/>
    <property type="evidence" value="ECO:0007669"/>
    <property type="project" value="InterPro"/>
</dbReference>
<dbReference type="GO" id="GO:0007268">
    <property type="term" value="P:chemical synaptic transmission"/>
    <property type="evidence" value="ECO:0007669"/>
    <property type="project" value="InterPro"/>
</dbReference>
<dbReference type="GO" id="GO:0097539">
    <property type="term" value="C:ciliary transition fiber"/>
    <property type="evidence" value="ECO:0007669"/>
    <property type="project" value="TreeGrafter"/>
</dbReference>
<dbReference type="PANTHER" id="PTHR36170">
    <property type="entry name" value="CENTROSOMAL PROTEIN OF 89 KDA"/>
    <property type="match status" value="1"/>
</dbReference>
<keyword evidence="4" id="KW-1185">Reference proteome</keyword>
<comment type="caution">
    <text evidence="3">The sequence shown here is derived from an EMBL/GenBank/DDBJ whole genome shotgun (WGS) entry which is preliminary data.</text>
</comment>
<evidence type="ECO:0000256" key="2">
    <source>
        <dbReference type="SAM" id="MobiDB-lite"/>
    </source>
</evidence>
<proteinExistence type="predicted"/>
<feature type="coiled-coil region" evidence="1">
    <location>
        <begin position="480"/>
        <end position="553"/>
    </location>
</feature>
<organism evidence="3 4">
    <name type="scientific">Leptosia nina</name>
    <dbReference type="NCBI Taxonomy" id="320188"/>
    <lineage>
        <taxon>Eukaryota</taxon>
        <taxon>Metazoa</taxon>
        <taxon>Ecdysozoa</taxon>
        <taxon>Arthropoda</taxon>
        <taxon>Hexapoda</taxon>
        <taxon>Insecta</taxon>
        <taxon>Pterygota</taxon>
        <taxon>Neoptera</taxon>
        <taxon>Endopterygota</taxon>
        <taxon>Lepidoptera</taxon>
        <taxon>Glossata</taxon>
        <taxon>Ditrysia</taxon>
        <taxon>Papilionoidea</taxon>
        <taxon>Pieridae</taxon>
        <taxon>Pierinae</taxon>
        <taxon>Leptosia</taxon>
    </lineage>
</organism>
<feature type="compositionally biased region" description="Polar residues" evidence="2">
    <location>
        <begin position="1"/>
        <end position="13"/>
    </location>
</feature>
<feature type="compositionally biased region" description="Basic and acidic residues" evidence="2">
    <location>
        <begin position="681"/>
        <end position="693"/>
    </location>
</feature>
<evidence type="ECO:0000313" key="4">
    <source>
        <dbReference type="Proteomes" id="UP001497472"/>
    </source>
</evidence>